<proteinExistence type="predicted"/>
<comment type="caution">
    <text evidence="2">The sequence shown here is derived from an EMBL/GenBank/DDBJ whole genome shotgun (WGS) entry which is preliminary data.</text>
</comment>
<feature type="compositionally biased region" description="Low complexity" evidence="1">
    <location>
        <begin position="32"/>
        <end position="41"/>
    </location>
</feature>
<gene>
    <name evidence="2" type="ORF">E4635_07410</name>
</gene>
<evidence type="ECO:0000256" key="1">
    <source>
        <dbReference type="SAM" id="MobiDB-lite"/>
    </source>
</evidence>
<protein>
    <submittedName>
        <fullName evidence="2">Uncharacterized protein</fullName>
    </submittedName>
</protein>
<accession>A0A4Z0L8H8</accession>
<organism evidence="2 3">
    <name type="scientific">Flavobacterium humi</name>
    <dbReference type="NCBI Taxonomy" id="2562683"/>
    <lineage>
        <taxon>Bacteria</taxon>
        <taxon>Pseudomonadati</taxon>
        <taxon>Bacteroidota</taxon>
        <taxon>Flavobacteriia</taxon>
        <taxon>Flavobacteriales</taxon>
        <taxon>Flavobacteriaceae</taxon>
        <taxon>Flavobacterium</taxon>
    </lineage>
</organism>
<dbReference type="Proteomes" id="UP000297407">
    <property type="component" value="Unassembled WGS sequence"/>
</dbReference>
<dbReference type="RefSeq" id="WP_135525994.1">
    <property type="nucleotide sequence ID" value="NZ_SRLH01000003.1"/>
</dbReference>
<name>A0A4Z0L8H8_9FLAO</name>
<dbReference type="AlphaFoldDB" id="A0A4Z0L8H8"/>
<feature type="compositionally biased region" description="Gly residues" evidence="1">
    <location>
        <begin position="42"/>
        <end position="54"/>
    </location>
</feature>
<feature type="region of interest" description="Disordered" evidence="1">
    <location>
        <begin position="26"/>
        <end position="66"/>
    </location>
</feature>
<sequence>MKKVNLKLAKDLSDFLEFEVSNLRVIKGGDDNGFSDNTGDTGDTGGGTGTGGGPIDPPIHRPQLPK</sequence>
<reference evidence="2 3" key="1">
    <citation type="submission" date="2019-04" db="EMBL/GenBank/DDBJ databases">
        <title>Flavobacterium sp. strain DS2-A Genome sequencing and assembly.</title>
        <authorList>
            <person name="Kim I."/>
        </authorList>
    </citation>
    <scope>NUCLEOTIDE SEQUENCE [LARGE SCALE GENOMIC DNA]</scope>
    <source>
        <strain evidence="2 3">DS2-A</strain>
    </source>
</reference>
<evidence type="ECO:0000313" key="3">
    <source>
        <dbReference type="Proteomes" id="UP000297407"/>
    </source>
</evidence>
<keyword evidence="3" id="KW-1185">Reference proteome</keyword>
<evidence type="ECO:0000313" key="2">
    <source>
        <dbReference type="EMBL" id="TGD58734.1"/>
    </source>
</evidence>
<dbReference type="EMBL" id="SRLH01000003">
    <property type="protein sequence ID" value="TGD58734.1"/>
    <property type="molecule type" value="Genomic_DNA"/>
</dbReference>